<reference evidence="2" key="2">
    <citation type="journal article" date="2022" name="Res Sq">
        <title>Comparative Genomics Reveals Insights into the Divergent Evolution of Astigmatic Mites and Household Pest Adaptations.</title>
        <authorList>
            <person name="Xiong Q."/>
            <person name="Wan A.T.-Y."/>
            <person name="Liu X.-Y."/>
            <person name="Fung C.S.-H."/>
            <person name="Xiao X."/>
            <person name="Malainual N."/>
            <person name="Hou J."/>
            <person name="Wang L."/>
            <person name="Wang M."/>
            <person name="Yang K."/>
            <person name="Cui Y."/>
            <person name="Leung E."/>
            <person name="Nong W."/>
            <person name="Shin S.-K."/>
            <person name="Au S."/>
            <person name="Jeong K.Y."/>
            <person name="Chew F.T."/>
            <person name="Hui J."/>
            <person name="Leung T.F."/>
            <person name="Tungtrongchitr A."/>
            <person name="Zhong N."/>
            <person name="Liu Z."/>
            <person name="Tsui S."/>
        </authorList>
    </citation>
    <scope>NUCLEOTIDE SEQUENCE</scope>
    <source>
        <strain evidence="2">Derf</strain>
        <tissue evidence="2">Whole organism</tissue>
    </source>
</reference>
<gene>
    <name evidence="2" type="ORF">DERF_000961</name>
</gene>
<dbReference type="EMBL" id="ASGP02000001">
    <property type="protein sequence ID" value="KAH9526905.1"/>
    <property type="molecule type" value="Genomic_DNA"/>
</dbReference>
<feature type="compositionally biased region" description="Basic and acidic residues" evidence="1">
    <location>
        <begin position="43"/>
        <end position="54"/>
    </location>
</feature>
<accession>A0A922IB98</accession>
<name>A0A922IB98_DERFA</name>
<evidence type="ECO:0000313" key="3">
    <source>
        <dbReference type="Proteomes" id="UP000790347"/>
    </source>
</evidence>
<sequence length="65" mass="7744">MSITKQNSDQDYNKRPTSNASISSFSVIKTTDDKHRMMKQSRKSIDLRSNEQQRHSMKGRWRHFT</sequence>
<evidence type="ECO:0000313" key="2">
    <source>
        <dbReference type="EMBL" id="KAH9526905.1"/>
    </source>
</evidence>
<proteinExistence type="predicted"/>
<feature type="compositionally biased region" description="Basic residues" evidence="1">
    <location>
        <begin position="55"/>
        <end position="65"/>
    </location>
</feature>
<feature type="compositionally biased region" description="Polar residues" evidence="1">
    <location>
        <begin position="1"/>
        <end position="29"/>
    </location>
</feature>
<dbReference type="AlphaFoldDB" id="A0A922IB98"/>
<feature type="region of interest" description="Disordered" evidence="1">
    <location>
        <begin position="1"/>
        <end position="65"/>
    </location>
</feature>
<protein>
    <submittedName>
        <fullName evidence="2">Uncharacterized protein</fullName>
    </submittedName>
</protein>
<keyword evidence="3" id="KW-1185">Reference proteome</keyword>
<dbReference type="Proteomes" id="UP000790347">
    <property type="component" value="Unassembled WGS sequence"/>
</dbReference>
<organism evidence="2 3">
    <name type="scientific">Dermatophagoides farinae</name>
    <name type="common">American house dust mite</name>
    <dbReference type="NCBI Taxonomy" id="6954"/>
    <lineage>
        <taxon>Eukaryota</taxon>
        <taxon>Metazoa</taxon>
        <taxon>Ecdysozoa</taxon>
        <taxon>Arthropoda</taxon>
        <taxon>Chelicerata</taxon>
        <taxon>Arachnida</taxon>
        <taxon>Acari</taxon>
        <taxon>Acariformes</taxon>
        <taxon>Sarcoptiformes</taxon>
        <taxon>Astigmata</taxon>
        <taxon>Psoroptidia</taxon>
        <taxon>Analgoidea</taxon>
        <taxon>Pyroglyphidae</taxon>
        <taxon>Dermatophagoidinae</taxon>
        <taxon>Dermatophagoides</taxon>
    </lineage>
</organism>
<reference evidence="2" key="1">
    <citation type="submission" date="2013-05" db="EMBL/GenBank/DDBJ databases">
        <authorList>
            <person name="Yim A.K.Y."/>
            <person name="Chan T.F."/>
            <person name="Ji K.M."/>
            <person name="Liu X.Y."/>
            <person name="Zhou J.W."/>
            <person name="Li R.Q."/>
            <person name="Yang K.Y."/>
            <person name="Li J."/>
            <person name="Li M."/>
            <person name="Law P.T.W."/>
            <person name="Wu Y.L."/>
            <person name="Cai Z.L."/>
            <person name="Qin H."/>
            <person name="Bao Y."/>
            <person name="Leung R.K.K."/>
            <person name="Ng P.K.S."/>
            <person name="Zou J."/>
            <person name="Zhong X.J."/>
            <person name="Ran P.X."/>
            <person name="Zhong N.S."/>
            <person name="Liu Z.G."/>
            <person name="Tsui S.K.W."/>
        </authorList>
    </citation>
    <scope>NUCLEOTIDE SEQUENCE</scope>
    <source>
        <strain evidence="2">Derf</strain>
        <tissue evidence="2">Whole organism</tissue>
    </source>
</reference>
<comment type="caution">
    <text evidence="2">The sequence shown here is derived from an EMBL/GenBank/DDBJ whole genome shotgun (WGS) entry which is preliminary data.</text>
</comment>
<evidence type="ECO:0000256" key="1">
    <source>
        <dbReference type="SAM" id="MobiDB-lite"/>
    </source>
</evidence>